<dbReference type="PDB" id="9K09">
    <property type="method" value="EM"/>
    <property type="resolution" value="2.60 A"/>
    <property type="chains" value="d/e/f/g/h/i/j/k/l/m/n/o=1-217"/>
</dbReference>
<sequence>MPKTTTFIQLVNKCLENIGERPVISFNNSVARKAADTVRDAITDVSYSYDWSWLTTSIIANSWINERADLGDVQSVKHVSYGSSSDGYRELTFTDERTFDAAKIYPGVGQVFTFNEYGGVRINPYPETVEEQVKYKFYVVKEATLPSVEIDVINIPDRFIQLITYNACTQLSISHLDDAQASQMWNSKYIDQLSRLRARERNTTQSGANMFKFRGTR</sequence>
<dbReference type="EMBL" id="KF356198">
    <property type="protein sequence ID" value="AGR48559.1"/>
    <property type="molecule type" value="Genomic_DNA"/>
</dbReference>
<dbReference type="Proteomes" id="UP000027000">
    <property type="component" value="Segment"/>
</dbReference>
<protein>
    <submittedName>
        <fullName evidence="1">Tail tubular protein A</fullName>
    </submittedName>
</protein>
<evidence type="ECO:0007829" key="3">
    <source>
        <dbReference type="PDB" id="9K09"/>
    </source>
</evidence>
<evidence type="ECO:0000313" key="1">
    <source>
        <dbReference type="EMBL" id="AGR48559.1"/>
    </source>
</evidence>
<name>A0A059PY25_9CAUD</name>
<keyword evidence="3" id="KW-0002">3D-structure</keyword>
<gene>
    <name evidence="1" type="ORF">A4L_32</name>
</gene>
<dbReference type="InterPro" id="IPR056209">
    <property type="entry name" value="SU10_adaptor"/>
</dbReference>
<reference evidence="3" key="2">
    <citation type="journal article" date="2025" name="Proc. Natl. Acad. Sci. U.S.A.">
        <title>Cryo-EM structure of cyanopodophage A4 reveals a pentameric pre-ejectosome in the double-stabilized capsid.</title>
        <authorList>
            <person name="Hou P."/>
            <person name="Zhou R.Q."/>
            <person name="Jiang Y.L."/>
            <person name="Yu R.C."/>
            <person name="Du K."/>
            <person name="Gan N."/>
            <person name="Ke F."/>
            <person name="Zhang Q.Y."/>
            <person name="Li Q."/>
            <person name="Zhou C.Z."/>
        </authorList>
    </citation>
    <scope>STRUCTURE BY ELECTRON MICROSCOPY (2.60 ANGSTROMS)</scope>
</reference>
<dbReference type="SMR" id="A0A059PY25"/>
<keyword evidence="2" id="KW-1185">Reference proteome</keyword>
<dbReference type="GeneID" id="19686323"/>
<evidence type="ECO:0000313" key="2">
    <source>
        <dbReference type="Proteomes" id="UP000027000"/>
    </source>
</evidence>
<proteinExistence type="evidence at protein level"/>
<dbReference type="RefSeq" id="YP_009042802.1">
    <property type="nucleotide sequence ID" value="NC_024358.1"/>
</dbReference>
<dbReference type="KEGG" id="vg:19686323"/>
<reference evidence="1 2" key="1">
    <citation type="journal article" date="2015" name="Virus Res.">
        <title>Unraveling the genome structure of cyanobacterial podovirus A-4L with long direct terminal repeats.</title>
        <authorList>
            <person name="Ou T."/>
            <person name="Liao X.Y."/>
            <person name="Gao X.C."/>
            <person name="Xu X.D."/>
            <person name="Zhang Q.Y."/>
        </authorList>
    </citation>
    <scope>NUCLEOTIDE SEQUENCE [LARGE SCALE GENOMIC DNA]</scope>
</reference>
<accession>A0A059PY25</accession>
<organism evidence="1 2">
    <name type="scientific">Anabaena phage A-4L</name>
    <dbReference type="NCBI Taxonomy" id="1357732"/>
    <lineage>
        <taxon>Viruses</taxon>
        <taxon>Duplodnaviria</taxon>
        <taxon>Heunggongvirae</taxon>
        <taxon>Uroviricota</taxon>
        <taxon>Caudoviricetes</taxon>
        <taxon>Saffermanviridae</taxon>
        <taxon>Kozyakovvirus</taxon>
        <taxon>Kozyakovvirus A4L</taxon>
    </lineage>
</organism>
<dbReference type="EMDB" id="EMD-61942"/>
<dbReference type="Pfam" id="PF24175">
    <property type="entry name" value="SU10_adaptor"/>
    <property type="match status" value="1"/>
</dbReference>